<feature type="non-terminal residue" evidence="1">
    <location>
        <position position="1"/>
    </location>
</feature>
<dbReference type="EMBL" id="JADBJN010000004">
    <property type="protein sequence ID" value="KAG5668249.1"/>
    <property type="molecule type" value="Genomic_DNA"/>
</dbReference>
<gene>
    <name evidence="1" type="ORF">PVAND_016196</name>
</gene>
<dbReference type="Proteomes" id="UP001107558">
    <property type="component" value="Chromosome 4"/>
</dbReference>
<reference evidence="1" key="1">
    <citation type="submission" date="2021-03" db="EMBL/GenBank/DDBJ databases">
        <title>Chromosome level genome of the anhydrobiotic midge Polypedilum vanderplanki.</title>
        <authorList>
            <person name="Yoshida Y."/>
            <person name="Kikawada T."/>
            <person name="Gusev O."/>
        </authorList>
    </citation>
    <scope>NUCLEOTIDE SEQUENCE</scope>
    <source>
        <strain evidence="1">NIAS01</strain>
        <tissue evidence="1">Whole body or cell culture</tissue>
    </source>
</reference>
<protein>
    <submittedName>
        <fullName evidence="1">Late Embryogenesis Abundant protein</fullName>
    </submittedName>
</protein>
<organism evidence="1 2">
    <name type="scientific">Polypedilum vanderplanki</name>
    <name type="common">Sleeping chironomid midge</name>
    <dbReference type="NCBI Taxonomy" id="319348"/>
    <lineage>
        <taxon>Eukaryota</taxon>
        <taxon>Metazoa</taxon>
        <taxon>Ecdysozoa</taxon>
        <taxon>Arthropoda</taxon>
        <taxon>Hexapoda</taxon>
        <taxon>Insecta</taxon>
        <taxon>Pterygota</taxon>
        <taxon>Neoptera</taxon>
        <taxon>Endopterygota</taxon>
        <taxon>Diptera</taxon>
        <taxon>Nematocera</taxon>
        <taxon>Chironomoidea</taxon>
        <taxon>Chironomidae</taxon>
        <taxon>Chironominae</taxon>
        <taxon>Polypedilum</taxon>
        <taxon>Polypedilum</taxon>
    </lineage>
</organism>
<comment type="caution">
    <text evidence="1">The sequence shown here is derived from an EMBL/GenBank/DDBJ whole genome shotgun (WGS) entry which is preliminary data.</text>
</comment>
<sequence>KSCLKDIRKDKVVKVPLKLFIMDNRSKFEQSRDAAKEGTKEKLDAAADKMSAVKDATKEKYDAAKDKIAGVKDGAKEKLKNSLD</sequence>
<keyword evidence="2" id="KW-1185">Reference proteome</keyword>
<accession>A0A9J6BEE1</accession>
<evidence type="ECO:0000313" key="2">
    <source>
        <dbReference type="Proteomes" id="UP001107558"/>
    </source>
</evidence>
<dbReference type="AlphaFoldDB" id="A0A9J6BEE1"/>
<proteinExistence type="predicted"/>
<name>A0A9J6BEE1_POLVA</name>
<evidence type="ECO:0000313" key="1">
    <source>
        <dbReference type="EMBL" id="KAG5668249.1"/>
    </source>
</evidence>